<dbReference type="STRING" id="867904.Metho_1821"/>
<dbReference type="InterPro" id="IPR024983">
    <property type="entry name" value="CHAT_dom"/>
</dbReference>
<dbReference type="HOGENOM" id="CLU_330009_0_0_2"/>
<name>L0L0U0_METHD</name>
<gene>
    <name evidence="2" type="ordered locus">Metho_1821</name>
</gene>
<dbReference type="Pfam" id="PF12770">
    <property type="entry name" value="CHAT"/>
    <property type="match status" value="1"/>
</dbReference>
<feature type="domain" description="CHAT" evidence="1">
    <location>
        <begin position="610"/>
        <end position="832"/>
    </location>
</feature>
<organism evidence="2 3">
    <name type="scientific">Methanomethylovorans hollandica (strain DSM 15978 / NBRC 107637 / DMS1)</name>
    <dbReference type="NCBI Taxonomy" id="867904"/>
    <lineage>
        <taxon>Archaea</taxon>
        <taxon>Methanobacteriati</taxon>
        <taxon>Methanobacteriota</taxon>
        <taxon>Stenosarchaea group</taxon>
        <taxon>Methanomicrobia</taxon>
        <taxon>Methanosarcinales</taxon>
        <taxon>Methanosarcinaceae</taxon>
        <taxon>Methanomethylovorans</taxon>
    </lineage>
</organism>
<reference evidence="3" key="1">
    <citation type="submission" date="2012-02" db="EMBL/GenBank/DDBJ databases">
        <title>Complete sequence of chromosome of Methanomethylovorans hollandica DSM 15978.</title>
        <authorList>
            <person name="Lucas S."/>
            <person name="Copeland A."/>
            <person name="Lapidus A."/>
            <person name="Glavina del Rio T."/>
            <person name="Dalin E."/>
            <person name="Tice H."/>
            <person name="Bruce D."/>
            <person name="Goodwin L."/>
            <person name="Pitluck S."/>
            <person name="Peters L."/>
            <person name="Mikhailova N."/>
            <person name="Held B."/>
            <person name="Kyrpides N."/>
            <person name="Mavromatis K."/>
            <person name="Ivanova N."/>
            <person name="Brettin T."/>
            <person name="Detter J.C."/>
            <person name="Han C."/>
            <person name="Larimer F."/>
            <person name="Land M."/>
            <person name="Hauser L."/>
            <person name="Markowitz V."/>
            <person name="Cheng J.-F."/>
            <person name="Hugenholtz P."/>
            <person name="Woyke T."/>
            <person name="Wu D."/>
            <person name="Spring S."/>
            <person name="Schroeder M."/>
            <person name="Brambilla E."/>
            <person name="Klenk H.-P."/>
            <person name="Eisen J.A."/>
        </authorList>
    </citation>
    <scope>NUCLEOTIDE SEQUENCE [LARGE SCALE GENOMIC DNA]</scope>
    <source>
        <strain evidence="3">DSM 15978 / NBRC 107637 / DMS1</strain>
    </source>
</reference>
<evidence type="ECO:0000313" key="3">
    <source>
        <dbReference type="Proteomes" id="UP000010866"/>
    </source>
</evidence>
<dbReference type="RefSeq" id="WP_015325168.1">
    <property type="nucleotide sequence ID" value="NC_019977.1"/>
</dbReference>
<dbReference type="KEGG" id="mhz:Metho_1821"/>
<dbReference type="Proteomes" id="UP000010866">
    <property type="component" value="Chromosome"/>
</dbReference>
<evidence type="ECO:0000313" key="2">
    <source>
        <dbReference type="EMBL" id="AGB50003.1"/>
    </source>
</evidence>
<protein>
    <recommendedName>
        <fullName evidence="1">CHAT domain-containing protein</fullName>
    </recommendedName>
</protein>
<sequence length="869" mass="101231">MLQISDDVQKLIDRFDLYNEPNLEFDDHLKTKFDEFIRCSSDWDLIACSCRRIIICDREMDLETGLNLISIADDTFKSLVITDNPYESIRYINSCGLINYRCGNYPSALVLFKKAHDLAEKFNDIKVFLPDTKSNIIRTEFELYYQVLPDKIPEERKDECKIKINSFIKTYKDAIDYCKAENAIFNKKKIFYGHGMASLYHNLAETYISIFKKGELLPECYPDGINDAKKANEKSLEYGEEYNDIYRQLQSKRALLVVFEILKSKYRETVDEELINRYEREVLNGKWKRGKSIIYQEKIKRATNQEEVTTIIKNNLNLDINSEDKMGLLYNYDSIKVFLRNNPNVELRDSTDNPLTFLTIADAKLCIAEKLQNVFSALLYKRQVIRIIRDDIACKTRNLLDNGKYDEAIEFTEKYNCRSTLELAELIQSGEFHPTDKQKENVELRKLNVCKKIEEEGRNNKQKSEIDTQKSLSTSIMLSNDINVDYLDLLLAYEDMLKSPIENINSCVQIESNLVSELIMRLGKIPKNKETLVIKFMVVDNEKSKDNTIWIFFITRDKIKKVVKLEKESHIDLINQIKATIQDTELKESMGAGNSDLYKVMAKLNDAIKLRDTVDTEHIKNIFIIPDGELFQFPLHLINKDGEDLRENFNVFYSPSIRYILKENNLILKDEVPIKYLWISSPYNEYNNLCNEKEELEIPSLSSTDTLLTCKNATIERYMESLNSNRYNYICFSTHCYFNNNIVTSYASNIMLYNSFITPYDFLMSPSNFESVKNVFIGACSGGSCKYTDENEVVGLVTSLLSRNVQSIIAPLWKIHPKVHDNFIGVLKENWSAENTYLWDLSYLVQNSRVFYKPFLIPFVQYTNLQAVE</sequence>
<keyword evidence="3" id="KW-1185">Reference proteome</keyword>
<evidence type="ECO:0000259" key="1">
    <source>
        <dbReference type="Pfam" id="PF12770"/>
    </source>
</evidence>
<proteinExistence type="predicted"/>
<dbReference type="AlphaFoldDB" id="L0L0U0"/>
<accession>L0L0U0</accession>
<dbReference type="EMBL" id="CP003362">
    <property type="protein sequence ID" value="AGB50003.1"/>
    <property type="molecule type" value="Genomic_DNA"/>
</dbReference>
<dbReference type="GeneID" id="14406334"/>